<evidence type="ECO:0000313" key="1">
    <source>
        <dbReference type="EMBL" id="CDY42245.1"/>
    </source>
</evidence>
<dbReference type="SMR" id="A0A078HUP9"/>
<reference evidence="1 2" key="1">
    <citation type="journal article" date="2014" name="Science">
        <title>Plant genetics. Early allopolyploid evolution in the post-Neolithic Brassica napus oilseed genome.</title>
        <authorList>
            <person name="Chalhoub B."/>
            <person name="Denoeud F."/>
            <person name="Liu S."/>
            <person name="Parkin I.A."/>
            <person name="Tang H."/>
            <person name="Wang X."/>
            <person name="Chiquet J."/>
            <person name="Belcram H."/>
            <person name="Tong C."/>
            <person name="Samans B."/>
            <person name="Correa M."/>
            <person name="Da Silva C."/>
            <person name="Just J."/>
            <person name="Falentin C."/>
            <person name="Koh C.S."/>
            <person name="Le Clainche I."/>
            <person name="Bernard M."/>
            <person name="Bento P."/>
            <person name="Noel B."/>
            <person name="Labadie K."/>
            <person name="Alberti A."/>
            <person name="Charles M."/>
            <person name="Arnaud D."/>
            <person name="Guo H."/>
            <person name="Daviaud C."/>
            <person name="Alamery S."/>
            <person name="Jabbari K."/>
            <person name="Zhao M."/>
            <person name="Edger P.P."/>
            <person name="Chelaifa H."/>
            <person name="Tack D."/>
            <person name="Lassalle G."/>
            <person name="Mestiri I."/>
            <person name="Schnel N."/>
            <person name="Le Paslier M.C."/>
            <person name="Fan G."/>
            <person name="Renault V."/>
            <person name="Bayer P.E."/>
            <person name="Golicz A.A."/>
            <person name="Manoli S."/>
            <person name="Lee T.H."/>
            <person name="Thi V.H."/>
            <person name="Chalabi S."/>
            <person name="Hu Q."/>
            <person name="Fan C."/>
            <person name="Tollenaere R."/>
            <person name="Lu Y."/>
            <person name="Battail C."/>
            <person name="Shen J."/>
            <person name="Sidebottom C.H."/>
            <person name="Wang X."/>
            <person name="Canaguier A."/>
            <person name="Chauveau A."/>
            <person name="Berard A."/>
            <person name="Deniot G."/>
            <person name="Guan M."/>
            <person name="Liu Z."/>
            <person name="Sun F."/>
            <person name="Lim Y.P."/>
            <person name="Lyons E."/>
            <person name="Town C.D."/>
            <person name="Bancroft I."/>
            <person name="Wang X."/>
            <person name="Meng J."/>
            <person name="Ma J."/>
            <person name="Pires J.C."/>
            <person name="King G.J."/>
            <person name="Brunel D."/>
            <person name="Delourme R."/>
            <person name="Renard M."/>
            <person name="Aury J.M."/>
            <person name="Adams K.L."/>
            <person name="Batley J."/>
            <person name="Snowdon R.J."/>
            <person name="Tost J."/>
            <person name="Edwards D."/>
            <person name="Zhou Y."/>
            <person name="Hua W."/>
            <person name="Sharpe A.G."/>
            <person name="Paterson A.H."/>
            <person name="Guan C."/>
            <person name="Wincker P."/>
        </authorList>
    </citation>
    <scope>NUCLEOTIDE SEQUENCE [LARGE SCALE GENOMIC DNA]</scope>
    <source>
        <strain evidence="2">cv. Darmor-bzh</strain>
    </source>
</reference>
<accession>A0A078HUP9</accession>
<organism evidence="1 2">
    <name type="scientific">Brassica napus</name>
    <name type="common">Rape</name>
    <dbReference type="NCBI Taxonomy" id="3708"/>
    <lineage>
        <taxon>Eukaryota</taxon>
        <taxon>Viridiplantae</taxon>
        <taxon>Streptophyta</taxon>
        <taxon>Embryophyta</taxon>
        <taxon>Tracheophyta</taxon>
        <taxon>Spermatophyta</taxon>
        <taxon>Magnoliopsida</taxon>
        <taxon>eudicotyledons</taxon>
        <taxon>Gunneridae</taxon>
        <taxon>Pentapetalae</taxon>
        <taxon>rosids</taxon>
        <taxon>malvids</taxon>
        <taxon>Brassicales</taxon>
        <taxon>Brassicaceae</taxon>
        <taxon>Brassiceae</taxon>
        <taxon>Brassica</taxon>
    </lineage>
</organism>
<sequence length="64" mass="6998">MTSEAMSIVVDVTSVSDVVAQDENLNGSSSTSTDQDENIYQKIKKAAQDGDIERLYEMIAEDPN</sequence>
<dbReference type="Gramene" id="CDY42245">
    <property type="protein sequence ID" value="CDY42245"/>
    <property type="gene ID" value="GSBRNA2T00074476001"/>
</dbReference>
<dbReference type="AlphaFoldDB" id="A0A078HUP9"/>
<name>A0A078HUP9_BRANA</name>
<keyword evidence="2" id="KW-1185">Reference proteome</keyword>
<dbReference type="PaxDb" id="3708-A0A078HUP9"/>
<protein>
    <submittedName>
        <fullName evidence="1">BnaC02g11700D protein</fullName>
    </submittedName>
</protein>
<evidence type="ECO:0000313" key="2">
    <source>
        <dbReference type="Proteomes" id="UP000028999"/>
    </source>
</evidence>
<gene>
    <name evidence="1" type="primary">BnaC02g11700D</name>
    <name evidence="1" type="ORF">GSBRNA2T00074476001</name>
</gene>
<dbReference type="Proteomes" id="UP000028999">
    <property type="component" value="Unassembled WGS sequence"/>
</dbReference>
<proteinExistence type="predicted"/>
<dbReference type="EMBL" id="LK032519">
    <property type="protein sequence ID" value="CDY42245.1"/>
    <property type="molecule type" value="Genomic_DNA"/>
</dbReference>